<gene>
    <name evidence="7" type="ORF">HO133_010879</name>
</gene>
<feature type="compositionally biased region" description="Low complexity" evidence="5">
    <location>
        <begin position="311"/>
        <end position="321"/>
    </location>
</feature>
<dbReference type="Pfam" id="PF04479">
    <property type="entry name" value="RTA1"/>
    <property type="match status" value="1"/>
</dbReference>
<organism evidence="7 8">
    <name type="scientific">Letharia lupina</name>
    <dbReference type="NCBI Taxonomy" id="560253"/>
    <lineage>
        <taxon>Eukaryota</taxon>
        <taxon>Fungi</taxon>
        <taxon>Dikarya</taxon>
        <taxon>Ascomycota</taxon>
        <taxon>Pezizomycotina</taxon>
        <taxon>Lecanoromycetes</taxon>
        <taxon>OSLEUM clade</taxon>
        <taxon>Lecanoromycetidae</taxon>
        <taxon>Lecanorales</taxon>
        <taxon>Lecanorineae</taxon>
        <taxon>Parmeliaceae</taxon>
        <taxon>Letharia</taxon>
    </lineage>
</organism>
<dbReference type="AlphaFoldDB" id="A0A8H6FDB7"/>
<feature type="compositionally biased region" description="Basic and acidic residues" evidence="5">
    <location>
        <begin position="325"/>
        <end position="340"/>
    </location>
</feature>
<accession>A0A8H6FDB7</accession>
<dbReference type="RefSeq" id="XP_037153362.1">
    <property type="nucleotide sequence ID" value="XM_037301728.1"/>
</dbReference>
<evidence type="ECO:0000313" key="7">
    <source>
        <dbReference type="EMBL" id="KAF6224302.1"/>
    </source>
</evidence>
<dbReference type="Proteomes" id="UP000593566">
    <property type="component" value="Unassembled WGS sequence"/>
</dbReference>
<protein>
    <recommendedName>
        <fullName evidence="9">Sphingoid long-chain base transporter RSB1</fullName>
    </recommendedName>
</protein>
<feature type="region of interest" description="Disordered" evidence="5">
    <location>
        <begin position="303"/>
        <end position="340"/>
    </location>
</feature>
<evidence type="ECO:0000256" key="1">
    <source>
        <dbReference type="ARBA" id="ARBA00004141"/>
    </source>
</evidence>
<dbReference type="GO" id="GO:0005886">
    <property type="term" value="C:plasma membrane"/>
    <property type="evidence" value="ECO:0007669"/>
    <property type="project" value="TreeGrafter"/>
</dbReference>
<reference evidence="7 8" key="1">
    <citation type="journal article" date="2020" name="Genomics">
        <title>Complete, high-quality genomes from long-read metagenomic sequencing of two wolf lichen thalli reveals enigmatic genome architecture.</title>
        <authorList>
            <person name="McKenzie S.K."/>
            <person name="Walston R.F."/>
            <person name="Allen J.L."/>
        </authorList>
    </citation>
    <scope>NUCLEOTIDE SEQUENCE [LARGE SCALE GENOMIC DNA]</scope>
    <source>
        <strain evidence="7">WasteWater1</strain>
    </source>
</reference>
<dbReference type="EMBL" id="JACCJB010000009">
    <property type="protein sequence ID" value="KAF6224302.1"/>
    <property type="molecule type" value="Genomic_DNA"/>
</dbReference>
<feature type="transmembrane region" description="Helical" evidence="6">
    <location>
        <begin position="261"/>
        <end position="279"/>
    </location>
</feature>
<dbReference type="InterPro" id="IPR007568">
    <property type="entry name" value="RTA1"/>
</dbReference>
<evidence type="ECO:0000256" key="4">
    <source>
        <dbReference type="ARBA" id="ARBA00023136"/>
    </source>
</evidence>
<evidence type="ECO:0000256" key="5">
    <source>
        <dbReference type="SAM" id="MobiDB-lite"/>
    </source>
</evidence>
<feature type="transmembrane region" description="Helical" evidence="6">
    <location>
        <begin position="89"/>
        <end position="113"/>
    </location>
</feature>
<dbReference type="GO" id="GO:0000324">
    <property type="term" value="C:fungal-type vacuole"/>
    <property type="evidence" value="ECO:0007669"/>
    <property type="project" value="TreeGrafter"/>
</dbReference>
<feature type="transmembrane region" description="Helical" evidence="6">
    <location>
        <begin position="134"/>
        <end position="158"/>
    </location>
</feature>
<evidence type="ECO:0000256" key="6">
    <source>
        <dbReference type="SAM" id="Phobius"/>
    </source>
</evidence>
<dbReference type="GeneID" id="59339269"/>
<feature type="transmembrane region" description="Helical" evidence="6">
    <location>
        <begin position="170"/>
        <end position="194"/>
    </location>
</feature>
<name>A0A8H6FDB7_9LECA</name>
<feature type="transmembrane region" description="Helical" evidence="6">
    <location>
        <begin position="223"/>
        <end position="241"/>
    </location>
</feature>
<feature type="transmembrane region" description="Helical" evidence="6">
    <location>
        <begin position="58"/>
        <end position="77"/>
    </location>
</feature>
<sequence>MSSNANVYTCDAVTTRCLVQDSIYGYFPPSPPTPSSSLSSSSSSSSPQLYLGIKYKTWTFTFALSCGCLVEAVGYVGRLILHHNPFANIGFIMQGCCLIMGPAWLAVGIYLTLKHIVKAFGPQYSYLKPKYYTWLFIAGDCFALSLQAVGGGLSAGAIGNFNQLSLGSNIAIAGIIMQVVTLAIFAALAGLFFFRRQLARRNGVPEKEGTLVNPQLQTLRFKLFAGAVIIAFSTIFTRCVYRIAEMMGGWGNPLMQDQAEFIALDSVMCSVAAIALTVFHPGFCFPQMAQSISFGQRKILTTLENNGPNNSTSSSSSSSSSPEVVLEKADVAKPGELYFR</sequence>
<dbReference type="PANTHER" id="PTHR31465">
    <property type="entry name" value="PROTEIN RTA1-RELATED"/>
    <property type="match status" value="1"/>
</dbReference>
<keyword evidence="3 6" id="KW-1133">Transmembrane helix</keyword>
<keyword evidence="2 6" id="KW-0812">Transmembrane</keyword>
<comment type="caution">
    <text evidence="7">The sequence shown here is derived from an EMBL/GenBank/DDBJ whole genome shotgun (WGS) entry which is preliminary data.</text>
</comment>
<evidence type="ECO:0000313" key="8">
    <source>
        <dbReference type="Proteomes" id="UP000593566"/>
    </source>
</evidence>
<keyword evidence="4 6" id="KW-0472">Membrane</keyword>
<keyword evidence="8" id="KW-1185">Reference proteome</keyword>
<comment type="subcellular location">
    <subcellularLocation>
        <location evidence="1">Membrane</location>
        <topology evidence="1">Multi-pass membrane protein</topology>
    </subcellularLocation>
</comment>
<evidence type="ECO:0008006" key="9">
    <source>
        <dbReference type="Google" id="ProtNLM"/>
    </source>
</evidence>
<proteinExistence type="predicted"/>
<evidence type="ECO:0000256" key="2">
    <source>
        <dbReference type="ARBA" id="ARBA00022692"/>
    </source>
</evidence>
<evidence type="ECO:0000256" key="3">
    <source>
        <dbReference type="ARBA" id="ARBA00022989"/>
    </source>
</evidence>
<dbReference type="PANTHER" id="PTHR31465:SF8">
    <property type="entry name" value="DOMAIN PROTEIN, PUTATIVE (AFU_ORTHOLOGUE AFUA_6G14140)-RELATED"/>
    <property type="match status" value="1"/>
</dbReference>